<name>A0A409XDB4_PSICY</name>
<dbReference type="InParanoid" id="A0A409XDB4"/>
<evidence type="ECO:0000313" key="1">
    <source>
        <dbReference type="EMBL" id="PPQ88746.1"/>
    </source>
</evidence>
<comment type="caution">
    <text evidence="1">The sequence shown here is derived from an EMBL/GenBank/DDBJ whole genome shotgun (WGS) entry which is preliminary data.</text>
</comment>
<dbReference type="STRING" id="93625.A0A409XDB4"/>
<sequence>MANAVKKGSLVLTRLLLHSYTATTPDSMVRPIPSLCDVGSFAYDYSEYCGLFGRRILHRDIHPDVEARPSYMDDLPAEVLIVIFDFLSDLYYPRFPLPIQHYTKRHHERDIHACDCVRNWSPDAPTLANNLFPYAQSKVSRRWMAILGSQRRWWRKLYVSRLKGIYTPPETFQKYLEFSKNETLEIHIGGNNGDIKKYKHEADLILAYINILTPHLHRCRKIELYLQKDTPTEAFEHVLVRTTSVSVTRWDREPDSPSEIITFNLNDVLAELGLF</sequence>
<protein>
    <recommendedName>
        <fullName evidence="3">F-box domain-containing protein</fullName>
    </recommendedName>
</protein>
<proteinExistence type="predicted"/>
<dbReference type="Proteomes" id="UP000283269">
    <property type="component" value="Unassembled WGS sequence"/>
</dbReference>
<dbReference type="AlphaFoldDB" id="A0A409XDB4"/>
<keyword evidence="2" id="KW-1185">Reference proteome</keyword>
<gene>
    <name evidence="1" type="ORF">CVT25_008553</name>
</gene>
<dbReference type="OrthoDB" id="3001771at2759"/>
<organism evidence="1 2">
    <name type="scientific">Psilocybe cyanescens</name>
    <dbReference type="NCBI Taxonomy" id="93625"/>
    <lineage>
        <taxon>Eukaryota</taxon>
        <taxon>Fungi</taxon>
        <taxon>Dikarya</taxon>
        <taxon>Basidiomycota</taxon>
        <taxon>Agaricomycotina</taxon>
        <taxon>Agaricomycetes</taxon>
        <taxon>Agaricomycetidae</taxon>
        <taxon>Agaricales</taxon>
        <taxon>Agaricineae</taxon>
        <taxon>Strophariaceae</taxon>
        <taxon>Psilocybe</taxon>
    </lineage>
</organism>
<accession>A0A409XDB4</accession>
<reference evidence="1 2" key="1">
    <citation type="journal article" date="2018" name="Evol. Lett.">
        <title>Horizontal gene cluster transfer increased hallucinogenic mushroom diversity.</title>
        <authorList>
            <person name="Reynolds H.T."/>
            <person name="Vijayakumar V."/>
            <person name="Gluck-Thaler E."/>
            <person name="Korotkin H.B."/>
            <person name="Matheny P.B."/>
            <person name="Slot J.C."/>
        </authorList>
    </citation>
    <scope>NUCLEOTIDE SEQUENCE [LARGE SCALE GENOMIC DNA]</scope>
    <source>
        <strain evidence="1 2">2631</strain>
    </source>
</reference>
<evidence type="ECO:0000313" key="2">
    <source>
        <dbReference type="Proteomes" id="UP000283269"/>
    </source>
</evidence>
<dbReference type="EMBL" id="NHYD01002038">
    <property type="protein sequence ID" value="PPQ88746.1"/>
    <property type="molecule type" value="Genomic_DNA"/>
</dbReference>
<evidence type="ECO:0008006" key="3">
    <source>
        <dbReference type="Google" id="ProtNLM"/>
    </source>
</evidence>